<dbReference type="Gene3D" id="3.40.50.720">
    <property type="entry name" value="NAD(P)-binding Rossmann-like Domain"/>
    <property type="match status" value="1"/>
</dbReference>
<dbReference type="PROSITE" id="PS50075">
    <property type="entry name" value="CARRIER"/>
    <property type="match status" value="1"/>
</dbReference>
<keyword evidence="2" id="KW-0597">Phosphoprotein</keyword>
<dbReference type="SUPFAM" id="SSF51735">
    <property type="entry name" value="NAD(P)-binding Rossmann-fold domains"/>
    <property type="match status" value="1"/>
</dbReference>
<dbReference type="InterPro" id="IPR036736">
    <property type="entry name" value="ACP-like_sf"/>
</dbReference>
<dbReference type="InterPro" id="IPR006162">
    <property type="entry name" value="Ppantetheine_attach_site"/>
</dbReference>
<dbReference type="SUPFAM" id="SSF56801">
    <property type="entry name" value="Acetyl-CoA synthetase-like"/>
    <property type="match status" value="1"/>
</dbReference>
<reference evidence="4 5" key="1">
    <citation type="submission" date="2014-04" db="EMBL/GenBank/DDBJ databases">
        <title>Draft genome sequence of Photobacterium halotolerans S2753: a solonamide, ngercheumicin and holomycin producer.</title>
        <authorList>
            <person name="Machado H.R."/>
            <person name="Gram L."/>
        </authorList>
    </citation>
    <scope>NUCLEOTIDE SEQUENCE [LARGE SCALE GENOMIC DNA]</scope>
    <source>
        <strain evidence="4 5">S2753</strain>
    </source>
</reference>
<organism evidence="4 5">
    <name type="scientific">Photobacterium galatheae</name>
    <dbReference type="NCBI Taxonomy" id="1654360"/>
    <lineage>
        <taxon>Bacteria</taxon>
        <taxon>Pseudomonadati</taxon>
        <taxon>Pseudomonadota</taxon>
        <taxon>Gammaproteobacteria</taxon>
        <taxon>Vibrionales</taxon>
        <taxon>Vibrionaceae</taxon>
        <taxon>Photobacterium</taxon>
    </lineage>
</organism>
<dbReference type="InterPro" id="IPR010071">
    <property type="entry name" value="AA_adenyl_dom"/>
</dbReference>
<feature type="domain" description="Carrier" evidence="3">
    <location>
        <begin position="506"/>
        <end position="581"/>
    </location>
</feature>
<dbReference type="AlphaFoldDB" id="A0A066RPL4"/>
<dbReference type="CDD" id="cd05235">
    <property type="entry name" value="SDR_e1"/>
    <property type="match status" value="1"/>
</dbReference>
<dbReference type="NCBIfam" id="TIGR01746">
    <property type="entry name" value="Thioester-redct"/>
    <property type="match status" value="1"/>
</dbReference>
<dbReference type="CDD" id="cd05930">
    <property type="entry name" value="A_NRPS"/>
    <property type="match status" value="1"/>
</dbReference>
<evidence type="ECO:0000256" key="1">
    <source>
        <dbReference type="ARBA" id="ARBA00022450"/>
    </source>
</evidence>
<dbReference type="Pfam" id="PF13193">
    <property type="entry name" value="AMP-binding_C"/>
    <property type="match status" value="1"/>
</dbReference>
<dbReference type="InterPro" id="IPR020845">
    <property type="entry name" value="AMP-binding_CS"/>
</dbReference>
<dbReference type="NCBIfam" id="TIGR01733">
    <property type="entry name" value="AA-adenyl-dom"/>
    <property type="match status" value="1"/>
</dbReference>
<dbReference type="GO" id="GO:0031177">
    <property type="term" value="F:phosphopantetheine binding"/>
    <property type="evidence" value="ECO:0007669"/>
    <property type="project" value="InterPro"/>
</dbReference>
<dbReference type="Gene3D" id="3.30.300.30">
    <property type="match status" value="1"/>
</dbReference>
<dbReference type="InterPro" id="IPR020459">
    <property type="entry name" value="AMP-binding"/>
</dbReference>
<gene>
    <name evidence="4" type="ORF">EA58_06710</name>
</gene>
<dbReference type="SMART" id="SM00823">
    <property type="entry name" value="PKS_PP"/>
    <property type="match status" value="1"/>
</dbReference>
<dbReference type="Proteomes" id="UP000027192">
    <property type="component" value="Unassembled WGS sequence"/>
</dbReference>
<evidence type="ECO:0000259" key="3">
    <source>
        <dbReference type="PROSITE" id="PS50075"/>
    </source>
</evidence>
<dbReference type="EMBL" id="JMIB01000009">
    <property type="protein sequence ID" value="KDM92405.1"/>
    <property type="molecule type" value="Genomic_DNA"/>
</dbReference>
<evidence type="ECO:0000313" key="5">
    <source>
        <dbReference type="Proteomes" id="UP000027192"/>
    </source>
</evidence>
<dbReference type="InterPro" id="IPR009081">
    <property type="entry name" value="PP-bd_ACP"/>
</dbReference>
<dbReference type="OrthoDB" id="5817163at2"/>
<dbReference type="InterPro" id="IPR025110">
    <property type="entry name" value="AMP-bd_C"/>
</dbReference>
<dbReference type="RefSeq" id="WP_036750468.1">
    <property type="nucleotide sequence ID" value="NZ_JAGSGC010000015.1"/>
</dbReference>
<dbReference type="InterPro" id="IPR010080">
    <property type="entry name" value="Thioester_reductase-like_dom"/>
</dbReference>
<name>A0A066RPL4_9GAMM</name>
<dbReference type="InterPro" id="IPR045851">
    <property type="entry name" value="AMP-bd_C_sf"/>
</dbReference>
<dbReference type="Pfam" id="PF00550">
    <property type="entry name" value="PP-binding"/>
    <property type="match status" value="1"/>
</dbReference>
<dbReference type="SUPFAM" id="SSF47336">
    <property type="entry name" value="ACP-like"/>
    <property type="match status" value="1"/>
</dbReference>
<dbReference type="Gene3D" id="1.10.1200.10">
    <property type="entry name" value="ACP-like"/>
    <property type="match status" value="1"/>
</dbReference>
<dbReference type="PRINTS" id="PR00154">
    <property type="entry name" value="AMPBINDING"/>
</dbReference>
<keyword evidence="1" id="KW-0596">Phosphopantetheine</keyword>
<dbReference type="PROSITE" id="PS00012">
    <property type="entry name" value="PHOSPHOPANTETHEINE"/>
    <property type="match status" value="1"/>
</dbReference>
<dbReference type="InterPro" id="IPR020806">
    <property type="entry name" value="PKS_PP-bd"/>
</dbReference>
<dbReference type="PANTHER" id="PTHR44845">
    <property type="entry name" value="CARRIER DOMAIN-CONTAINING PROTEIN"/>
    <property type="match status" value="1"/>
</dbReference>
<evidence type="ECO:0000313" key="4">
    <source>
        <dbReference type="EMBL" id="KDM92405.1"/>
    </source>
</evidence>
<sequence>MARTVLDGFYQQLSENKDKTAIVYQNQQVTYQQLNEFSDQLCTFLKTKGVQSGQMIPIIAQRTPNFIIGMMAVIKAGASYIPIDAAYPKRRIQEILHQINARVVLTTDLFSDLNVEINPDCLVNIETAKHMMVPGHGNGNISPDDLAYLIFTSGTTGNPKGVMIPHSALQNLVAWHNAHFDMTTDARTSWIAGISFDVSQWELWSALTCGATLYIPEPAIRQQPDRLLQFFADQQLTHAFVPTVFIEPIVSLPQPEHLALRYLFTAGEKLSPVNLSRVDYTLIDYYGPTEATIFATGQQVPCRSLHQPESIGRPIAGAEVFILDTEHQEVDAGQSGELCIAGPGLAVGYLNAPDLTAEKFVWLPQVSDQRLYRSGDRARWLPDGRIQYLGRMDDQVKIRGNRIELGELEGVTQELDEVKQAVALVAHPDNPALKKILMFVLANTKDSTVLNASIRQQIDKSLPEYFQPAAIVPVTQFPLTPNGKIDKKQLLNQYLAQLEQADVITAHLSESEAQIAAIWRELLGNRTFLPGDAFLDVGGDSLQAVQLATLISTRLGVQSYVRDIYDYPTLQQLAHAMTRRANELPSELEGEPVRELHQDVNLPPDVQINPVFDTQQILAPQTILLTGATGFIGSHLLAELLRTTASQIVCLVRATSAEAAMTRLRSVLTQYRIDLTEALRQRIHAVPGDLAEPDFSMDSMQYQALCQQVDLVYHSASAVNFIQPYSYMKHDNVQGLKEVIRFASRVRTKPLILLSTVSVYSWGHLFTGKTVMDEADDIDQNLPAVARDIGYVRSKWVMEKVADLAAAQGLPLMTFRLGYATTHSQTGVAADYQWWGRLVKTCLQLGCVPDLSDFHEGLTTVDYMAAVIAHISRHPEALSLKFNLVHEAANNLKLPEFFRRLGDVCGTDFQVLPYRDWLALWESEPETPLYPLLSMFKDRVYQGQSTVELYQKTYQWDCRNVKRFLQGSHIQEPVFNPALFRRYLAQSIQSATADLSLV</sequence>
<dbReference type="Gene3D" id="3.40.50.12780">
    <property type="entry name" value="N-terminal domain of ligase-like"/>
    <property type="match status" value="1"/>
</dbReference>
<dbReference type="FunFam" id="3.40.50.980:FF:000001">
    <property type="entry name" value="Non-ribosomal peptide synthetase"/>
    <property type="match status" value="1"/>
</dbReference>
<evidence type="ECO:0000256" key="2">
    <source>
        <dbReference type="ARBA" id="ARBA00022553"/>
    </source>
</evidence>
<keyword evidence="5" id="KW-1185">Reference proteome</keyword>
<dbReference type="STRING" id="1654360.EA58_06710"/>
<protein>
    <recommendedName>
        <fullName evidence="3">Carrier domain-containing protein</fullName>
    </recommendedName>
</protein>
<dbReference type="InterPro" id="IPR042099">
    <property type="entry name" value="ANL_N_sf"/>
</dbReference>
<accession>A0A066RPL4</accession>
<dbReference type="InterPro" id="IPR036291">
    <property type="entry name" value="NAD(P)-bd_dom_sf"/>
</dbReference>
<dbReference type="PROSITE" id="PS00455">
    <property type="entry name" value="AMP_BINDING"/>
    <property type="match status" value="1"/>
</dbReference>
<dbReference type="PANTHER" id="PTHR44845:SF6">
    <property type="entry name" value="BETA-ALANINE-ACTIVATING ENZYME"/>
    <property type="match status" value="1"/>
</dbReference>
<comment type="caution">
    <text evidence="4">The sequence shown here is derived from an EMBL/GenBank/DDBJ whole genome shotgun (WGS) entry which is preliminary data.</text>
</comment>
<dbReference type="Pfam" id="PF07993">
    <property type="entry name" value="NAD_binding_4"/>
    <property type="match status" value="1"/>
</dbReference>
<dbReference type="InterPro" id="IPR013120">
    <property type="entry name" value="FAR_NAD-bd"/>
</dbReference>
<dbReference type="Pfam" id="PF00501">
    <property type="entry name" value="AMP-binding"/>
    <property type="match status" value="1"/>
</dbReference>
<proteinExistence type="predicted"/>
<dbReference type="InterPro" id="IPR000873">
    <property type="entry name" value="AMP-dep_synth/lig_dom"/>
</dbReference>